<sequence length="122" mass="13909">MAKPYLGILWLIMTLIPAPFLFHFYEYGQYVKRKDAPFLTLTSVLFVLIVGFLSGLIRNRYVVLVNILVAILSVVLALNFLPDNAWFAPVGRNVAVILTAIVFLIGQLLVRAFSKHYFTKKY</sequence>
<evidence type="ECO:0000313" key="2">
    <source>
        <dbReference type="EMBL" id="GGB38844.1"/>
    </source>
</evidence>
<feature type="transmembrane region" description="Helical" evidence="1">
    <location>
        <begin position="7"/>
        <end position="25"/>
    </location>
</feature>
<feature type="transmembrane region" description="Helical" evidence="1">
    <location>
        <begin position="37"/>
        <end position="56"/>
    </location>
</feature>
<reference evidence="2" key="2">
    <citation type="submission" date="2020-09" db="EMBL/GenBank/DDBJ databases">
        <authorList>
            <person name="Sun Q."/>
            <person name="Zhou Y."/>
        </authorList>
    </citation>
    <scope>NUCLEOTIDE SEQUENCE</scope>
    <source>
        <strain evidence="2">CGMCC 1.15454</strain>
    </source>
</reference>
<dbReference type="Proteomes" id="UP000621492">
    <property type="component" value="Unassembled WGS sequence"/>
</dbReference>
<keyword evidence="1" id="KW-0472">Membrane</keyword>
<dbReference type="RefSeq" id="WP_188724880.1">
    <property type="nucleotide sequence ID" value="NZ_BMJD01000009.1"/>
</dbReference>
<evidence type="ECO:0000313" key="3">
    <source>
        <dbReference type="Proteomes" id="UP000621492"/>
    </source>
</evidence>
<dbReference type="AlphaFoldDB" id="A0A9W5X518"/>
<name>A0A9W5X518_9BACI</name>
<dbReference type="EMBL" id="BMJD01000009">
    <property type="protein sequence ID" value="GGB38844.1"/>
    <property type="molecule type" value="Genomic_DNA"/>
</dbReference>
<organism evidence="2 3">
    <name type="scientific">Lentibacillus populi</name>
    <dbReference type="NCBI Taxonomy" id="1827502"/>
    <lineage>
        <taxon>Bacteria</taxon>
        <taxon>Bacillati</taxon>
        <taxon>Bacillota</taxon>
        <taxon>Bacilli</taxon>
        <taxon>Bacillales</taxon>
        <taxon>Bacillaceae</taxon>
        <taxon>Lentibacillus</taxon>
    </lineage>
</organism>
<comment type="caution">
    <text evidence="2">The sequence shown here is derived from an EMBL/GenBank/DDBJ whole genome shotgun (WGS) entry which is preliminary data.</text>
</comment>
<evidence type="ECO:0000256" key="1">
    <source>
        <dbReference type="SAM" id="Phobius"/>
    </source>
</evidence>
<keyword evidence="1" id="KW-1133">Transmembrane helix</keyword>
<accession>A0A9W5X518</accession>
<feature type="transmembrane region" description="Helical" evidence="1">
    <location>
        <begin position="94"/>
        <end position="113"/>
    </location>
</feature>
<keyword evidence="1" id="KW-0812">Transmembrane</keyword>
<proteinExistence type="predicted"/>
<feature type="transmembrane region" description="Helical" evidence="1">
    <location>
        <begin position="63"/>
        <end position="82"/>
    </location>
</feature>
<gene>
    <name evidence="2" type="ORF">GCM10011409_15440</name>
</gene>
<keyword evidence="3" id="KW-1185">Reference proteome</keyword>
<protein>
    <submittedName>
        <fullName evidence="2">Uncharacterized protein</fullName>
    </submittedName>
</protein>
<reference evidence="2" key="1">
    <citation type="journal article" date="2014" name="Int. J. Syst. Evol. Microbiol.">
        <title>Complete genome sequence of Corynebacterium casei LMG S-19264T (=DSM 44701T), isolated from a smear-ripened cheese.</title>
        <authorList>
            <consortium name="US DOE Joint Genome Institute (JGI-PGF)"/>
            <person name="Walter F."/>
            <person name="Albersmeier A."/>
            <person name="Kalinowski J."/>
            <person name="Ruckert C."/>
        </authorList>
    </citation>
    <scope>NUCLEOTIDE SEQUENCE</scope>
    <source>
        <strain evidence="2">CGMCC 1.15454</strain>
    </source>
</reference>